<dbReference type="EMBL" id="JAOWLA010000001">
    <property type="protein sequence ID" value="MCV2863494.1"/>
    <property type="molecule type" value="Genomic_DNA"/>
</dbReference>
<protein>
    <recommendedName>
        <fullName evidence="3">FAD dependent oxidoreductase</fullName>
    </recommendedName>
</protein>
<organism evidence="1 2">
    <name type="scientific">Albidovulum sediminicola</name>
    <dbReference type="NCBI Taxonomy" id="2984331"/>
    <lineage>
        <taxon>Bacteria</taxon>
        <taxon>Pseudomonadati</taxon>
        <taxon>Pseudomonadota</taxon>
        <taxon>Alphaproteobacteria</taxon>
        <taxon>Rhodobacterales</taxon>
        <taxon>Paracoccaceae</taxon>
        <taxon>Albidovulum</taxon>
    </lineage>
</organism>
<keyword evidence="2" id="KW-1185">Reference proteome</keyword>
<accession>A0ABT2YX96</accession>
<name>A0ABT2YX96_9RHOB</name>
<dbReference type="InterPro" id="IPR036188">
    <property type="entry name" value="FAD/NAD-bd_sf"/>
</dbReference>
<reference evidence="1 2" key="1">
    <citation type="submission" date="2022-10" db="EMBL/GenBank/DDBJ databases">
        <title>Defluviimonas sp. nov., isolated from ocean surface water.</title>
        <authorList>
            <person name="He W."/>
            <person name="Wang L."/>
            <person name="Zhang D.-F."/>
        </authorList>
    </citation>
    <scope>NUCLEOTIDE SEQUENCE [LARGE SCALE GENOMIC DNA]</scope>
    <source>
        <strain evidence="1 2">WL0075</strain>
    </source>
</reference>
<dbReference type="Gene3D" id="3.50.50.60">
    <property type="entry name" value="FAD/NAD(P)-binding domain"/>
    <property type="match status" value="1"/>
</dbReference>
<comment type="caution">
    <text evidence="1">The sequence shown here is derived from an EMBL/GenBank/DDBJ whole genome shotgun (WGS) entry which is preliminary data.</text>
</comment>
<dbReference type="Gene3D" id="3.30.70.1400">
    <property type="entry name" value="Aminomethyltransferase beta-barrel domains"/>
    <property type="match status" value="1"/>
</dbReference>
<dbReference type="Gene3D" id="3.30.1360.120">
    <property type="entry name" value="Probable tRNA modification gtpase trme, domain 1"/>
    <property type="match status" value="1"/>
</dbReference>
<dbReference type="Proteomes" id="UP001652503">
    <property type="component" value="Unassembled WGS sequence"/>
</dbReference>
<evidence type="ECO:0000313" key="1">
    <source>
        <dbReference type="EMBL" id="MCV2863494.1"/>
    </source>
</evidence>
<evidence type="ECO:0008006" key="3">
    <source>
        <dbReference type="Google" id="ProtNLM"/>
    </source>
</evidence>
<dbReference type="InterPro" id="IPR027266">
    <property type="entry name" value="TrmE/GcvT-like"/>
</dbReference>
<evidence type="ECO:0000313" key="2">
    <source>
        <dbReference type="Proteomes" id="UP001652503"/>
    </source>
</evidence>
<sequence length="119" mass="12919">MIFSPDLTPLLGSHPAPRNYPCAKERMSGFNQGSGMGKLIADRMTEGEPAMDALAWDLARFGVRASGRRDAPSCRRPNWRSPVADEGRRIYEAAGLVGLSALARSEIRGPGRRPGPTVR</sequence>
<gene>
    <name evidence="1" type="ORF">OE647_01930</name>
</gene>
<proteinExistence type="predicted"/>